<organism evidence="1 2">
    <name type="scientific">Pluteus cervinus</name>
    <dbReference type="NCBI Taxonomy" id="181527"/>
    <lineage>
        <taxon>Eukaryota</taxon>
        <taxon>Fungi</taxon>
        <taxon>Dikarya</taxon>
        <taxon>Basidiomycota</taxon>
        <taxon>Agaricomycotina</taxon>
        <taxon>Agaricomycetes</taxon>
        <taxon>Agaricomycetidae</taxon>
        <taxon>Agaricales</taxon>
        <taxon>Pluteineae</taxon>
        <taxon>Pluteaceae</taxon>
        <taxon>Pluteus</taxon>
    </lineage>
</organism>
<keyword evidence="2" id="KW-1185">Reference proteome</keyword>
<dbReference type="EMBL" id="ML208407">
    <property type="protein sequence ID" value="TFK66370.1"/>
    <property type="molecule type" value="Genomic_DNA"/>
</dbReference>
<gene>
    <name evidence="1" type="ORF">BDN72DRAFT_148879</name>
</gene>
<name>A0ACD3AKS2_9AGAR</name>
<sequence>MVYVLPAFPPEVPLKSYIQAIPELINCCNYVNDVLSFYKEEIVGEQANFVTNMANCHRISKIDALRRLAEDTAADALRAMKIVSGHPGAYKAAQAFVQGYIVFHLASPRYKLTELFKYQIE</sequence>
<proteinExistence type="predicted"/>
<reference evidence="1 2" key="1">
    <citation type="journal article" date="2019" name="Nat. Ecol. Evol.">
        <title>Megaphylogeny resolves global patterns of mushroom evolution.</title>
        <authorList>
            <person name="Varga T."/>
            <person name="Krizsan K."/>
            <person name="Foldi C."/>
            <person name="Dima B."/>
            <person name="Sanchez-Garcia M."/>
            <person name="Sanchez-Ramirez S."/>
            <person name="Szollosi G.J."/>
            <person name="Szarkandi J.G."/>
            <person name="Papp V."/>
            <person name="Albert L."/>
            <person name="Andreopoulos W."/>
            <person name="Angelini C."/>
            <person name="Antonin V."/>
            <person name="Barry K.W."/>
            <person name="Bougher N.L."/>
            <person name="Buchanan P."/>
            <person name="Buyck B."/>
            <person name="Bense V."/>
            <person name="Catcheside P."/>
            <person name="Chovatia M."/>
            <person name="Cooper J."/>
            <person name="Damon W."/>
            <person name="Desjardin D."/>
            <person name="Finy P."/>
            <person name="Geml J."/>
            <person name="Haridas S."/>
            <person name="Hughes K."/>
            <person name="Justo A."/>
            <person name="Karasinski D."/>
            <person name="Kautmanova I."/>
            <person name="Kiss B."/>
            <person name="Kocsube S."/>
            <person name="Kotiranta H."/>
            <person name="LaButti K.M."/>
            <person name="Lechner B.E."/>
            <person name="Liimatainen K."/>
            <person name="Lipzen A."/>
            <person name="Lukacs Z."/>
            <person name="Mihaltcheva S."/>
            <person name="Morgado L.N."/>
            <person name="Niskanen T."/>
            <person name="Noordeloos M.E."/>
            <person name="Ohm R.A."/>
            <person name="Ortiz-Santana B."/>
            <person name="Ovrebo C."/>
            <person name="Racz N."/>
            <person name="Riley R."/>
            <person name="Savchenko A."/>
            <person name="Shiryaev A."/>
            <person name="Soop K."/>
            <person name="Spirin V."/>
            <person name="Szebenyi C."/>
            <person name="Tomsovsky M."/>
            <person name="Tulloss R.E."/>
            <person name="Uehling J."/>
            <person name="Grigoriev I.V."/>
            <person name="Vagvolgyi C."/>
            <person name="Papp T."/>
            <person name="Martin F.M."/>
            <person name="Miettinen O."/>
            <person name="Hibbett D.S."/>
            <person name="Nagy L.G."/>
        </authorList>
    </citation>
    <scope>NUCLEOTIDE SEQUENCE [LARGE SCALE GENOMIC DNA]</scope>
    <source>
        <strain evidence="1 2">NL-1719</strain>
    </source>
</reference>
<accession>A0ACD3AKS2</accession>
<dbReference type="Proteomes" id="UP000308600">
    <property type="component" value="Unassembled WGS sequence"/>
</dbReference>
<evidence type="ECO:0000313" key="1">
    <source>
        <dbReference type="EMBL" id="TFK66370.1"/>
    </source>
</evidence>
<evidence type="ECO:0000313" key="2">
    <source>
        <dbReference type="Proteomes" id="UP000308600"/>
    </source>
</evidence>
<protein>
    <submittedName>
        <fullName evidence="1">Terpenoid synthase</fullName>
    </submittedName>
</protein>